<dbReference type="InterPro" id="IPR001254">
    <property type="entry name" value="Trypsin_dom"/>
</dbReference>
<dbReference type="PROSITE" id="PS00134">
    <property type="entry name" value="TRYPSIN_HIS"/>
    <property type="match status" value="1"/>
</dbReference>
<dbReference type="EMBL" id="JABJXA010000035">
    <property type="protein sequence ID" value="MBB1258856.1"/>
    <property type="molecule type" value="Genomic_DNA"/>
</dbReference>
<evidence type="ECO:0000256" key="6">
    <source>
        <dbReference type="ARBA" id="ARBA00023145"/>
    </source>
</evidence>
<dbReference type="SUPFAM" id="SSF50494">
    <property type="entry name" value="Trypsin-like serine proteases"/>
    <property type="match status" value="1"/>
</dbReference>
<accession>A0A5P0YLF0</accession>
<dbReference type="OrthoDB" id="8781117at2"/>
<dbReference type="InterPro" id="IPR006311">
    <property type="entry name" value="TAT_signal"/>
</dbReference>
<name>A0A5P0YLF0_9ACTN</name>
<evidence type="ECO:0000256" key="7">
    <source>
        <dbReference type="ARBA" id="ARBA00023157"/>
    </source>
</evidence>
<feature type="domain" description="Peptidase S1A alpha-lytic prodomain" evidence="12">
    <location>
        <begin position="101"/>
        <end position="155"/>
    </location>
</feature>
<gene>
    <name evidence="15" type="ORF">FNX44_004185</name>
    <name evidence="13" type="ORF">H3146_09750</name>
    <name evidence="14" type="ORF">H3147_08430</name>
</gene>
<dbReference type="InterPro" id="IPR001316">
    <property type="entry name" value="Pept_S1A_streptogrisin"/>
</dbReference>
<dbReference type="EMBL" id="JABJWZ010000063">
    <property type="protein sequence ID" value="MBB1253648.1"/>
    <property type="molecule type" value="Genomic_DNA"/>
</dbReference>
<comment type="caution">
    <text evidence="15">The sequence shown here is derived from an EMBL/GenBank/DDBJ whole genome shotgun (WGS) entry which is preliminary data.</text>
</comment>
<evidence type="ECO:0000256" key="5">
    <source>
        <dbReference type="ARBA" id="ARBA00022825"/>
    </source>
</evidence>
<dbReference type="PRINTS" id="PR00861">
    <property type="entry name" value="ALYTICPTASE"/>
</dbReference>
<feature type="signal peptide" evidence="10">
    <location>
        <begin position="1"/>
        <end position="33"/>
    </location>
</feature>
<reference evidence="15 16" key="1">
    <citation type="submission" date="2019-10" db="EMBL/GenBank/DDBJ databases">
        <title>Streptomyces sp. nov., a novel actinobacterium isolated from alkaline environment.</title>
        <authorList>
            <person name="Golinska P."/>
        </authorList>
    </citation>
    <scope>NUCLEOTIDE SEQUENCE [LARGE SCALE GENOMIC DNA]</scope>
    <source>
        <strain evidence="15 16">OF1</strain>
    </source>
</reference>
<evidence type="ECO:0000256" key="1">
    <source>
        <dbReference type="ARBA" id="ARBA00007664"/>
    </source>
</evidence>
<evidence type="ECO:0000256" key="9">
    <source>
        <dbReference type="PIRSR" id="PIRSR001134-2"/>
    </source>
</evidence>
<dbReference type="InterPro" id="IPR043504">
    <property type="entry name" value="Peptidase_S1_PA_chymotrypsin"/>
</dbReference>
<evidence type="ECO:0000313" key="16">
    <source>
        <dbReference type="Proteomes" id="UP000320857"/>
    </source>
</evidence>
<dbReference type="InterPro" id="IPR009003">
    <property type="entry name" value="Peptidase_S1_PA"/>
</dbReference>
<evidence type="ECO:0000256" key="2">
    <source>
        <dbReference type="ARBA" id="ARBA00022670"/>
    </source>
</evidence>
<evidence type="ECO:0000259" key="12">
    <source>
        <dbReference type="Pfam" id="PF02983"/>
    </source>
</evidence>
<keyword evidence="7 9" id="KW-1015">Disulfide bond</keyword>
<dbReference type="GO" id="GO:0006508">
    <property type="term" value="P:proteolysis"/>
    <property type="evidence" value="ECO:0007669"/>
    <property type="project" value="UniProtKB-KW"/>
</dbReference>
<keyword evidence="3 10" id="KW-0732">Signal</keyword>
<organism evidence="15 16">
    <name type="scientific">Streptomyces alkaliterrae</name>
    <dbReference type="NCBI Taxonomy" id="2213162"/>
    <lineage>
        <taxon>Bacteria</taxon>
        <taxon>Bacillati</taxon>
        <taxon>Actinomycetota</taxon>
        <taxon>Actinomycetes</taxon>
        <taxon>Kitasatosporales</taxon>
        <taxon>Streptomycetaceae</taxon>
        <taxon>Streptomyces</taxon>
    </lineage>
</organism>
<feature type="domain" description="Peptidase S1" evidence="11">
    <location>
        <begin position="198"/>
        <end position="354"/>
    </location>
</feature>
<dbReference type="CDD" id="cd21112">
    <property type="entry name" value="alphaLP-like"/>
    <property type="match status" value="1"/>
</dbReference>
<dbReference type="PROSITE" id="PS00135">
    <property type="entry name" value="TRYPSIN_SER"/>
    <property type="match status" value="1"/>
</dbReference>
<dbReference type="InterPro" id="IPR018114">
    <property type="entry name" value="TRYPSIN_HIS"/>
</dbReference>
<feature type="chain" id="PRO_5036149012" evidence="10">
    <location>
        <begin position="34"/>
        <end position="364"/>
    </location>
</feature>
<reference evidence="13" key="3">
    <citation type="journal article" name="Syst. Appl. Microbiol.">
        <title>Streptomyces alkaliterrae sp. nov., isolated from an alkaline soil, and emended descriptions of Streptomyces alkaliphilus, Streptomyces calidiresistens and Streptomyces durbertensis.</title>
        <authorList>
            <person name="Swiecimska M."/>
            <person name="Golinska P."/>
            <person name="Nouioui I."/>
            <person name="Wypij M."/>
            <person name="Rai M."/>
            <person name="Sangal V."/>
            <person name="Goodfellow M."/>
        </authorList>
    </citation>
    <scope>NUCLEOTIDE SEQUENCE</scope>
    <source>
        <strain evidence="13">OF3</strain>
        <strain evidence="14">OF8</strain>
    </source>
</reference>
<protein>
    <submittedName>
        <fullName evidence="13">S1 family peptidase</fullName>
    </submittedName>
    <submittedName>
        <fullName evidence="15">Trypsin-like serine protease</fullName>
    </submittedName>
</protein>
<evidence type="ECO:0000313" key="15">
    <source>
        <dbReference type="EMBL" id="MQS01078.1"/>
    </source>
</evidence>
<dbReference type="GO" id="GO:0004252">
    <property type="term" value="F:serine-type endopeptidase activity"/>
    <property type="evidence" value="ECO:0007669"/>
    <property type="project" value="InterPro"/>
</dbReference>
<evidence type="ECO:0000256" key="3">
    <source>
        <dbReference type="ARBA" id="ARBA00022729"/>
    </source>
</evidence>
<dbReference type="InterPro" id="IPR004236">
    <property type="entry name" value="Pept_S1_alpha_lytic"/>
</dbReference>
<feature type="active site" description="Charge relay system" evidence="8">
    <location>
        <position position="319"/>
    </location>
</feature>
<reference evidence="17 18" key="2">
    <citation type="submission" date="2020-05" db="EMBL/GenBank/DDBJ databases">
        <title>Classification of alakaliphilic streptomycetes isolated from an alkaline soil next to Lonar Crater, India and a proposal for the recognition of Streptomyces alkaliterrae sp. nov.</title>
        <authorList>
            <person name="Golinska P."/>
        </authorList>
    </citation>
    <scope>NUCLEOTIDE SEQUENCE [LARGE SCALE GENOMIC DNA]</scope>
    <source>
        <strain evidence="18">OF3</strain>
        <strain evidence="17">OF8</strain>
    </source>
</reference>
<proteinExistence type="inferred from homology"/>
<evidence type="ECO:0000259" key="11">
    <source>
        <dbReference type="Pfam" id="PF00089"/>
    </source>
</evidence>
<dbReference type="Proteomes" id="UP000525686">
    <property type="component" value="Unassembled WGS sequence"/>
</dbReference>
<feature type="disulfide bond" evidence="9">
    <location>
        <begin position="313"/>
        <end position="340"/>
    </location>
</feature>
<keyword evidence="16" id="KW-1185">Reference proteome</keyword>
<dbReference type="InterPro" id="IPR033116">
    <property type="entry name" value="TRYPSIN_SER"/>
</dbReference>
<dbReference type="AlphaFoldDB" id="A0A5P0YLF0"/>
<keyword evidence="4" id="KW-0378">Hydrolase</keyword>
<evidence type="ECO:0000313" key="13">
    <source>
        <dbReference type="EMBL" id="MBB1253648.1"/>
    </source>
</evidence>
<dbReference type="Pfam" id="PF02983">
    <property type="entry name" value="Pro_Al_protease"/>
    <property type="match status" value="1"/>
</dbReference>
<evidence type="ECO:0000256" key="4">
    <source>
        <dbReference type="ARBA" id="ARBA00022801"/>
    </source>
</evidence>
<dbReference type="GO" id="GO:0005576">
    <property type="term" value="C:extracellular region"/>
    <property type="evidence" value="ECO:0007669"/>
    <property type="project" value="InterPro"/>
</dbReference>
<dbReference type="Gene3D" id="2.40.10.10">
    <property type="entry name" value="Trypsin-like serine proteases"/>
    <property type="match status" value="2"/>
</dbReference>
<feature type="disulfide bond" evidence="9">
    <location>
        <begin position="187"/>
        <end position="207"/>
    </location>
</feature>
<dbReference type="PIRSF" id="PIRSF001134">
    <property type="entry name" value="Streptogrisin"/>
    <property type="match status" value="1"/>
</dbReference>
<feature type="active site" description="Charge relay system" evidence="8">
    <location>
        <position position="236"/>
    </location>
</feature>
<evidence type="ECO:0000256" key="10">
    <source>
        <dbReference type="SAM" id="SignalP"/>
    </source>
</evidence>
<dbReference type="PROSITE" id="PS51318">
    <property type="entry name" value="TAT"/>
    <property type="match status" value="1"/>
</dbReference>
<evidence type="ECO:0000313" key="18">
    <source>
        <dbReference type="Proteomes" id="UP000525686"/>
    </source>
</evidence>
<keyword evidence="5" id="KW-0720">Serine protease</keyword>
<keyword evidence="6" id="KW-0865">Zymogen</keyword>
<dbReference type="EMBL" id="VJYK02000025">
    <property type="protein sequence ID" value="MQS01078.1"/>
    <property type="molecule type" value="Genomic_DNA"/>
</dbReference>
<dbReference type="Proteomes" id="UP000517765">
    <property type="component" value="Unassembled WGS sequence"/>
</dbReference>
<dbReference type="Proteomes" id="UP000320857">
    <property type="component" value="Unassembled WGS sequence"/>
</dbReference>
<evidence type="ECO:0000313" key="17">
    <source>
        <dbReference type="Proteomes" id="UP000517765"/>
    </source>
</evidence>
<keyword evidence="2 15" id="KW-0645">Protease</keyword>
<dbReference type="Pfam" id="PF00089">
    <property type="entry name" value="Trypsin"/>
    <property type="match status" value="1"/>
</dbReference>
<feature type="active site" description="Charge relay system" evidence="8">
    <location>
        <position position="206"/>
    </location>
</feature>
<evidence type="ECO:0000313" key="14">
    <source>
        <dbReference type="EMBL" id="MBB1258856.1"/>
    </source>
</evidence>
<evidence type="ECO:0000256" key="8">
    <source>
        <dbReference type="PIRSR" id="PIRSR001134-1"/>
    </source>
</evidence>
<sequence>MKHRRMNKRAAVTAAAAATGLLVAAILLPSANAGTEGTPEIREFGLQQAAGTGQRLTSDLGEKAAGWFYDSRSRRLVVNVVDERSESTVRAAGAVPRKVGHTMADLRAATDTLSRRATVPGTAWSIDPKSNSVRVVADSTVDGAGWNRLTGVADGLSGRVTVERHAGRFSPFVSDGGDPIFGGGSRCSLGFNVSVGGARAFLTAGHCGPVGSRWSEDGQGTRPLGTMTVSQFPGSDFALVPYDNPNAPAPSTVDLGGGQTRQITGAVEASVGLPVQRSGSTTGVSAGVVTGLNATVNYGNGEIVTGLVQTNVCAEPGDSGGPLFSGNAAVGLTSGGSGDCTRGGVTFFQPVTDALAATGARIGG</sequence>
<comment type="similarity">
    <text evidence="1">Belongs to the peptidase S1 family.</text>
</comment>